<dbReference type="OrthoDB" id="297512at2157"/>
<dbReference type="EMBL" id="FNHL01000001">
    <property type="protein sequence ID" value="SDM02671.1"/>
    <property type="molecule type" value="Genomic_DNA"/>
</dbReference>
<dbReference type="AlphaFoldDB" id="A0A1G9PW10"/>
<dbReference type="Proteomes" id="UP000199451">
    <property type="component" value="Unassembled WGS sequence"/>
</dbReference>
<dbReference type="RefSeq" id="WP_170830539.1">
    <property type="nucleotide sequence ID" value="NZ_FNHL01000001.1"/>
</dbReference>
<evidence type="ECO:0000313" key="1">
    <source>
        <dbReference type="EMBL" id="SDM02671.1"/>
    </source>
</evidence>
<reference evidence="2" key="1">
    <citation type="submission" date="2016-10" db="EMBL/GenBank/DDBJ databases">
        <authorList>
            <person name="Varghese N."/>
            <person name="Submissions S."/>
        </authorList>
    </citation>
    <scope>NUCLEOTIDE SEQUENCE [LARGE SCALE GENOMIC DNA]</scope>
    <source>
        <strain evidence="2">CGMCC 1.10119</strain>
    </source>
</reference>
<dbReference type="STRING" id="660521.SAMN04487949_0554"/>
<protein>
    <submittedName>
        <fullName evidence="1">Uncharacterized protein</fullName>
    </submittedName>
</protein>
<accession>A0A1G9PW10</accession>
<gene>
    <name evidence="1" type="ORF">SAMN04487949_0554</name>
</gene>
<organism evidence="1 2">
    <name type="scientific">Halogranum gelatinilyticum</name>
    <dbReference type="NCBI Taxonomy" id="660521"/>
    <lineage>
        <taxon>Archaea</taxon>
        <taxon>Methanobacteriati</taxon>
        <taxon>Methanobacteriota</taxon>
        <taxon>Stenosarchaea group</taxon>
        <taxon>Halobacteria</taxon>
        <taxon>Halobacteriales</taxon>
        <taxon>Haloferacaceae</taxon>
    </lineage>
</organism>
<name>A0A1G9PW10_9EURY</name>
<keyword evidence="2" id="KW-1185">Reference proteome</keyword>
<evidence type="ECO:0000313" key="2">
    <source>
        <dbReference type="Proteomes" id="UP000199451"/>
    </source>
</evidence>
<sequence>MSPPPFSIRCPCCAADLPAGEVVTDGGRPEMGDALYGETVECSHCDAAFEVFFYPD</sequence>
<proteinExistence type="predicted"/>